<feature type="domain" description="Glycoside hydrolase family 29 N-terminal" evidence="7">
    <location>
        <begin position="16"/>
        <end position="352"/>
    </location>
</feature>
<dbReference type="Pfam" id="PF01120">
    <property type="entry name" value="Alpha_L_fucos"/>
    <property type="match status" value="1"/>
</dbReference>
<protein>
    <recommendedName>
        <fullName evidence="3">alpha-L-fucosidase</fullName>
        <ecNumber evidence="3">3.2.1.51</ecNumber>
    </recommendedName>
</protein>
<proteinExistence type="inferred from homology"/>
<dbReference type="InterPro" id="IPR017853">
    <property type="entry name" value="GH"/>
</dbReference>
<gene>
    <name evidence="8" type="ORF">GALL_55740</name>
</gene>
<dbReference type="InterPro" id="IPR013780">
    <property type="entry name" value="Glyco_hydro_b"/>
</dbReference>
<dbReference type="EC" id="3.2.1.51" evidence="3"/>
<dbReference type="PANTHER" id="PTHR10030">
    <property type="entry name" value="ALPHA-L-FUCOSIDASE"/>
    <property type="match status" value="1"/>
</dbReference>
<dbReference type="PRINTS" id="PR00741">
    <property type="entry name" value="GLHYDRLASE29"/>
</dbReference>
<dbReference type="AlphaFoldDB" id="A0A1J5TA80"/>
<dbReference type="Gene3D" id="2.60.40.1180">
    <property type="entry name" value="Golgi alpha-mannosidase II"/>
    <property type="match status" value="1"/>
</dbReference>
<evidence type="ECO:0000313" key="8">
    <source>
        <dbReference type="EMBL" id="OIR13189.1"/>
    </source>
</evidence>
<accession>A0A1J5TA80</accession>
<evidence type="ECO:0000256" key="6">
    <source>
        <dbReference type="ARBA" id="ARBA00023295"/>
    </source>
</evidence>
<dbReference type="GO" id="GO:0005764">
    <property type="term" value="C:lysosome"/>
    <property type="evidence" value="ECO:0007669"/>
    <property type="project" value="TreeGrafter"/>
</dbReference>
<dbReference type="PIRSF" id="PIRSF001092">
    <property type="entry name" value="Alpha-L-fucosidase"/>
    <property type="match status" value="1"/>
</dbReference>
<sequence length="441" mass="50837">MKKIFLIICLLIVINISAQENYQPAKENLEAREWFQNAKFGLFIHWGASSVLGAGEWVMNNRNIRADDYKKLLQIFNPTEFDAAKWVSTAKNAGMKYITFITRHHDGFSNWDTKQSDWKITNTPYKKDVLKLLADECHKQGIKLFVYYSLVDWYRSDYPYETGRTGKGSGRTQKSDYNSYLNFMKAQLTELLTNYGEISGVWFDGFWDQLDNDEDKNQQSKIDWHYQEIYALIHRLQPQCLIGNNHHLSPLDGEDFQMFEKDLPGENKGGLSGQKISHLPLETCETINNSWGFNIADHSYKSTKQIIDLLVRASGYGANLLLNVGPMPNGVIQPEFVNRLQEVGNWLKQYGETIYSTKAGSVKPQEWGAVTQKDNKIFVHVLNKKDDKLFIELPYKIISAKYFINGNKVEIKNVSDKYWMIDLKNTDANAFDNVIELSVAK</sequence>
<evidence type="ECO:0000259" key="7">
    <source>
        <dbReference type="Pfam" id="PF01120"/>
    </source>
</evidence>
<comment type="caution">
    <text evidence="8">The sequence shown here is derived from an EMBL/GenBank/DDBJ whole genome shotgun (WGS) entry which is preliminary data.</text>
</comment>
<evidence type="ECO:0000256" key="5">
    <source>
        <dbReference type="ARBA" id="ARBA00022801"/>
    </source>
</evidence>
<keyword evidence="6" id="KW-0326">Glycosidase</keyword>
<organism evidence="8">
    <name type="scientific">mine drainage metagenome</name>
    <dbReference type="NCBI Taxonomy" id="410659"/>
    <lineage>
        <taxon>unclassified sequences</taxon>
        <taxon>metagenomes</taxon>
        <taxon>ecological metagenomes</taxon>
    </lineage>
</organism>
<name>A0A1J5TA80_9ZZZZ</name>
<keyword evidence="5" id="KW-0378">Hydrolase</keyword>
<dbReference type="GO" id="GO:0016139">
    <property type="term" value="P:glycoside catabolic process"/>
    <property type="evidence" value="ECO:0007669"/>
    <property type="project" value="TreeGrafter"/>
</dbReference>
<dbReference type="GO" id="GO:0004560">
    <property type="term" value="F:alpha-L-fucosidase activity"/>
    <property type="evidence" value="ECO:0007669"/>
    <property type="project" value="InterPro"/>
</dbReference>
<reference evidence="8" key="1">
    <citation type="submission" date="2016-10" db="EMBL/GenBank/DDBJ databases">
        <title>Sequence of Gallionella enrichment culture.</title>
        <authorList>
            <person name="Poehlein A."/>
            <person name="Muehling M."/>
            <person name="Daniel R."/>
        </authorList>
    </citation>
    <scope>NUCLEOTIDE SEQUENCE</scope>
</reference>
<dbReference type="EMBL" id="MLJW01000015">
    <property type="protein sequence ID" value="OIR13189.1"/>
    <property type="molecule type" value="Genomic_DNA"/>
</dbReference>
<dbReference type="InterPro" id="IPR057739">
    <property type="entry name" value="Glyco_hydro_29_N"/>
</dbReference>
<comment type="function">
    <text evidence="1">Alpha-L-fucosidase is responsible for hydrolyzing the alpha-1,6-linked fucose joined to the reducing-end N-acetylglucosamine of the carbohydrate moieties of glycoproteins.</text>
</comment>
<evidence type="ECO:0000256" key="1">
    <source>
        <dbReference type="ARBA" id="ARBA00004071"/>
    </source>
</evidence>
<dbReference type="SMART" id="SM00812">
    <property type="entry name" value="Alpha_L_fucos"/>
    <property type="match status" value="1"/>
</dbReference>
<comment type="similarity">
    <text evidence="2">Belongs to the glycosyl hydrolase 29 family.</text>
</comment>
<dbReference type="PANTHER" id="PTHR10030:SF37">
    <property type="entry name" value="ALPHA-L-FUCOSIDASE-RELATED"/>
    <property type="match status" value="1"/>
</dbReference>
<dbReference type="GO" id="GO:0006004">
    <property type="term" value="P:fucose metabolic process"/>
    <property type="evidence" value="ECO:0007669"/>
    <property type="project" value="InterPro"/>
</dbReference>
<dbReference type="Gene3D" id="3.20.20.80">
    <property type="entry name" value="Glycosidases"/>
    <property type="match status" value="1"/>
</dbReference>
<evidence type="ECO:0000256" key="3">
    <source>
        <dbReference type="ARBA" id="ARBA00012662"/>
    </source>
</evidence>
<keyword evidence="4" id="KW-0732">Signal</keyword>
<evidence type="ECO:0000256" key="2">
    <source>
        <dbReference type="ARBA" id="ARBA00007951"/>
    </source>
</evidence>
<dbReference type="InterPro" id="IPR016286">
    <property type="entry name" value="FUC_metazoa-typ"/>
</dbReference>
<evidence type="ECO:0000256" key="4">
    <source>
        <dbReference type="ARBA" id="ARBA00022729"/>
    </source>
</evidence>
<dbReference type="SUPFAM" id="SSF51445">
    <property type="entry name" value="(Trans)glycosidases"/>
    <property type="match status" value="1"/>
</dbReference>
<dbReference type="InterPro" id="IPR000933">
    <property type="entry name" value="Glyco_hydro_29"/>
</dbReference>